<proteinExistence type="predicted"/>
<name>A0AAW1PL57_9CHLO</name>
<keyword evidence="5" id="KW-1185">Reference proteome</keyword>
<reference evidence="4 5" key="1">
    <citation type="journal article" date="2024" name="Nat. Commun.">
        <title>Phylogenomics reveals the evolutionary origins of lichenization in chlorophyte algae.</title>
        <authorList>
            <person name="Puginier C."/>
            <person name="Libourel C."/>
            <person name="Otte J."/>
            <person name="Skaloud P."/>
            <person name="Haon M."/>
            <person name="Grisel S."/>
            <person name="Petersen M."/>
            <person name="Berrin J.G."/>
            <person name="Delaux P.M."/>
            <person name="Dal Grande F."/>
            <person name="Keller J."/>
        </authorList>
    </citation>
    <scope>NUCLEOTIDE SEQUENCE [LARGE SCALE GENOMIC DNA]</scope>
    <source>
        <strain evidence="4 5">SAG 2043</strain>
    </source>
</reference>
<evidence type="ECO:0000313" key="4">
    <source>
        <dbReference type="EMBL" id="KAK9809165.1"/>
    </source>
</evidence>
<feature type="domain" description="Cilia- and flagella-associated protein 58 central coiled coil" evidence="3">
    <location>
        <begin position="368"/>
        <end position="671"/>
    </location>
</feature>
<gene>
    <name evidence="4" type="ORF">WJX72_010535</name>
</gene>
<sequence length="869" mass="101805">MADMEKSPDLGAIEPTAYDALEQSFNEVLRELAGDKSLERFRVEYEKLLKHVRKSHDNEKRFAKKCKELNAEIVANAAKVQTALKLSEEDQNTICTLKKEIEKAWKLVDASHEKEARAKDMINQLKQEINNLTRLVEAGAGLSIGEEATMNELIRQKEDLTKERDAQVDQIVALRNEILQGQQKVQLVDSQCMALEAEVGALRDQISQKKVEGERENRKKERLEKEIKELKTALEARQADIRSKQIAVQQSEEQVQRLEQMLKDAQVSTDRTQKEYNTLNERVQKLHHDLEDQIHTNTQLLAENSAKQVELRLKDDEISQIKIEYSKVSKVKEATLMKLKNLEKQKQDVEKVRDELRGEITQMEREIESVRKQLETERKKAEELVRERDILNKLKTQAEGATHKQIDLIKINENTKRNLEQEVQSYKSEAQRQNKLIWQLEKEREKYGTEASEAVSRYTQALEEVKLREMAILDLQKKIAEGETRLKQQQNLYEAVRADRNLYSKNLIQSQDEISEMKRKFKIMNHQIEQLKEEISAKDLALVKEHFDHMKVEKEREALRFEILKAEQQIKEADAAIASQKNEVDKLNHIITEADQERIRQKKEYDIVISERDILGTQLIRRNDELALLYEKIKIQQSTLNKGQIQYRDRLNEIRVLKIKMNDLKRELHLLKNSVANIDVLKHEVHHLGRELLQERTKVKALSEELENPLNVHRWRKLEGSDPSTYEMIQKIQTLQKRLISKTEDVVEKDLLIQEKEKLYVELKNILARQPGPEVAEQLSIYQANLREKTKQMKAMASELNMYQAQVNEYKYEIERQTRELADLKRKYFDQKRREQLERERNLKPLAPAVLNESQPRFTGGGFSLATPA</sequence>
<comment type="caution">
    <text evidence="4">The sequence shown here is derived from an EMBL/GenBank/DDBJ whole genome shotgun (WGS) entry which is preliminary data.</text>
</comment>
<dbReference type="GO" id="GO:0005856">
    <property type="term" value="C:cytoskeleton"/>
    <property type="evidence" value="ECO:0007669"/>
    <property type="project" value="TreeGrafter"/>
</dbReference>
<protein>
    <recommendedName>
        <fullName evidence="3">Cilia- and flagella-associated protein 58 central coiled coil domain-containing protein</fullName>
    </recommendedName>
</protein>
<accession>A0AAW1PL57</accession>
<feature type="coiled-coil region" evidence="2">
    <location>
        <begin position="332"/>
        <end position="443"/>
    </location>
</feature>
<feature type="coiled-coil region" evidence="2">
    <location>
        <begin position="647"/>
        <end position="674"/>
    </location>
</feature>
<dbReference type="PANTHER" id="PTHR32083:SF0">
    <property type="entry name" value="CILIA AND FLAGELLA-ASSOCIATED PROTEIN 58"/>
    <property type="match status" value="1"/>
</dbReference>
<keyword evidence="1 2" id="KW-0175">Coiled coil</keyword>
<dbReference type="InterPro" id="IPR049270">
    <property type="entry name" value="CFAP58_CC"/>
</dbReference>
<organism evidence="4 5">
    <name type="scientific">[Myrmecia] bisecta</name>
    <dbReference type="NCBI Taxonomy" id="41462"/>
    <lineage>
        <taxon>Eukaryota</taxon>
        <taxon>Viridiplantae</taxon>
        <taxon>Chlorophyta</taxon>
        <taxon>core chlorophytes</taxon>
        <taxon>Trebouxiophyceae</taxon>
        <taxon>Trebouxiales</taxon>
        <taxon>Trebouxiaceae</taxon>
        <taxon>Myrmecia</taxon>
    </lineage>
</organism>
<dbReference type="Proteomes" id="UP001489004">
    <property type="component" value="Unassembled WGS sequence"/>
</dbReference>
<dbReference type="Pfam" id="PF21771">
    <property type="entry name" value="CFAP58_CC"/>
    <property type="match status" value="1"/>
</dbReference>
<evidence type="ECO:0000256" key="1">
    <source>
        <dbReference type="ARBA" id="ARBA00023054"/>
    </source>
</evidence>
<evidence type="ECO:0000256" key="2">
    <source>
        <dbReference type="SAM" id="Coils"/>
    </source>
</evidence>
<evidence type="ECO:0000259" key="3">
    <source>
        <dbReference type="Pfam" id="PF21771"/>
    </source>
</evidence>
<feature type="coiled-coil region" evidence="2">
    <location>
        <begin position="779"/>
        <end position="834"/>
    </location>
</feature>
<feature type="coiled-coil region" evidence="2">
    <location>
        <begin position="108"/>
        <end position="282"/>
    </location>
</feature>
<dbReference type="PANTHER" id="PTHR32083">
    <property type="entry name" value="CILIA AND FLAGELLA-ASSOCIATED PROTEIN 58-RELATED"/>
    <property type="match status" value="1"/>
</dbReference>
<feature type="coiled-coil region" evidence="2">
    <location>
        <begin position="472"/>
        <end position="597"/>
    </location>
</feature>
<dbReference type="AlphaFoldDB" id="A0AAW1PL57"/>
<evidence type="ECO:0000313" key="5">
    <source>
        <dbReference type="Proteomes" id="UP001489004"/>
    </source>
</evidence>
<dbReference type="EMBL" id="JALJOR010000011">
    <property type="protein sequence ID" value="KAK9809165.1"/>
    <property type="molecule type" value="Genomic_DNA"/>
</dbReference>